<gene>
    <name evidence="2" type="ORF">ABVB70_26815</name>
</gene>
<dbReference type="Gene3D" id="3.40.50.300">
    <property type="entry name" value="P-loop containing nucleotide triphosphate hydrolases"/>
    <property type="match status" value="1"/>
</dbReference>
<dbReference type="SUPFAM" id="SSF52540">
    <property type="entry name" value="P-loop containing nucleoside triphosphate hydrolases"/>
    <property type="match status" value="1"/>
</dbReference>
<dbReference type="EMBL" id="JBETME010000029">
    <property type="protein sequence ID" value="MES4993903.1"/>
    <property type="molecule type" value="Genomic_DNA"/>
</dbReference>
<accession>A0ABD5LRV0</accession>
<dbReference type="Pfam" id="PF22527">
    <property type="entry name" value="DEXQc_Suv3"/>
    <property type="match status" value="1"/>
</dbReference>
<reference evidence="2 3" key="1">
    <citation type="submission" date="2024-06" db="EMBL/GenBank/DDBJ databases">
        <title>Genome sequencing of Agrobacterium spp. from tobacco in Serbia.</title>
        <authorList>
            <person name="Ilicic R.J."/>
            <person name="Studholme D.J."/>
            <person name="Jelusic A."/>
            <person name="Barac G."/>
            <person name="Bagi F."/>
            <person name="Popovic Milovanovic T."/>
        </authorList>
    </citation>
    <scope>NUCLEOTIDE SEQUENCE [LARGE SCALE GENOMIC DNA]</scope>
    <source>
        <strain evidence="2 3">DA1</strain>
    </source>
</reference>
<evidence type="ECO:0000259" key="1">
    <source>
        <dbReference type="Pfam" id="PF22527"/>
    </source>
</evidence>
<dbReference type="InterPro" id="IPR055206">
    <property type="entry name" value="DEXQc_SUV3"/>
</dbReference>
<proteinExistence type="predicted"/>
<sequence>MTKLLFKYLSSRTGSGKTYSLLKVIKPGSRNVIATPRKAVSREIAAMFKDAGFSVKLITGKDGKDDDENSYSNCTKAFRDAIKADDHEIIIVDHSVAMKKISGTENYDLYIDEEPKIEKTVKLKSSLQIVQSILLSLFPDDIISDSHLYYKMTYTREIADLLSTFDDDEAFVPSQKLLELSQFMKSADYEVVIRGSSLKAYKEALKNDPETVKDMKLRFQVVMQPSVLSGYKSVTIMSAGFERSETYFAWHKKVDFVENDEMKPFLRSLPEGQKGLVHILYLSDELDTWADYKRLGYQDFLNRVAMAFDAAFPNTPHIYCVKKAKDEDGNAITPYTWLHDQTGLSQRLDPSAKGINGFQHINVAIHLTPINPATYVYNFKREFFEMQSEDVKMAVSYAAQYQFASRTSYRDYSSTSHVTIIVLDQRSAMALHEMFGEACAGEPEFFDIGLEELQSEKPKAMTV</sequence>
<dbReference type="RefSeq" id="WP_353574786.1">
    <property type="nucleotide sequence ID" value="NZ_JBETME010000029.1"/>
</dbReference>
<name>A0ABD5LRV0_AGRRD</name>
<protein>
    <recommendedName>
        <fullName evidence="1">ATP-dependent RNA helicase SUV3 DEXQ-box helicase domain-containing protein</fullName>
    </recommendedName>
</protein>
<dbReference type="AlphaFoldDB" id="A0ABD5LRV0"/>
<dbReference type="InterPro" id="IPR027417">
    <property type="entry name" value="P-loop_NTPase"/>
</dbReference>
<feature type="domain" description="ATP-dependent RNA helicase SUV3 DEXQ-box helicase" evidence="1">
    <location>
        <begin position="12"/>
        <end position="95"/>
    </location>
</feature>
<evidence type="ECO:0000313" key="3">
    <source>
        <dbReference type="Proteomes" id="UP001438189"/>
    </source>
</evidence>
<evidence type="ECO:0000313" key="2">
    <source>
        <dbReference type="EMBL" id="MES4993903.1"/>
    </source>
</evidence>
<organism evidence="2 3">
    <name type="scientific">Agrobacterium radiobacter</name>
    <dbReference type="NCBI Taxonomy" id="362"/>
    <lineage>
        <taxon>Bacteria</taxon>
        <taxon>Pseudomonadati</taxon>
        <taxon>Pseudomonadota</taxon>
        <taxon>Alphaproteobacteria</taxon>
        <taxon>Hyphomicrobiales</taxon>
        <taxon>Rhizobiaceae</taxon>
        <taxon>Rhizobium/Agrobacterium group</taxon>
        <taxon>Agrobacterium</taxon>
        <taxon>Agrobacterium tumefaciens complex</taxon>
    </lineage>
</organism>
<comment type="caution">
    <text evidence="2">The sequence shown here is derived from an EMBL/GenBank/DDBJ whole genome shotgun (WGS) entry which is preliminary data.</text>
</comment>
<dbReference type="Proteomes" id="UP001438189">
    <property type="component" value="Unassembled WGS sequence"/>
</dbReference>